<accession>A0A6L9ERN2</accession>
<proteinExistence type="predicted"/>
<dbReference type="Proteomes" id="UP000474042">
    <property type="component" value="Unassembled WGS sequence"/>
</dbReference>
<dbReference type="AlphaFoldDB" id="A0A6L9ERN2"/>
<comment type="caution">
    <text evidence="2">The sequence shown here is derived from an EMBL/GenBank/DDBJ whole genome shotgun (WGS) entry which is preliminary data.</text>
</comment>
<sequence length="795" mass="90849">MGKQLNRLGFKITSQFLEKNSFKKFICNEELVPLISLIKSFSKEVLKEEWRANNVLKLPYILNAINPAYMALKETDYDKEVIEFYCHESLEEEEVNKTIYLLANNIEEFLEKYKADLLNYNGEINIKDIRIEPKYAGTVDYKVLLENLTLVKMLFIKALDRKSIYIGTSEDEKYLKDGSKIQFFPSYSRQIGHLLISEIIDIDLNGKNEKMAFYIIPNIEIEDGDIYIYPMIGVKRVVTYNKVNALKDGTAKSYSTLIFDGSIYYSPRVKYGEKKGTSSKEVQLVSEDWKLYEYIKKYKGISFDDVKTHIESEDKEDIYLIYSTKMGGKNKLNPGVPGSDKLDIYNYILENIEGLEPLPVVDELKVGRQGAGALNNSDKIILSNTIYRSPKTDIDLLIIQPSESMLYEYTEDVIESGKLIQDNAGMTINANGSYSLELSDGKIVNLQIRKVVSTKGIEIKSDNETADIRAEKLLEDIGYLDETKLTLAFIDLENMGKLDAKKIIRNALDSRGIINQFINGNEGINDNKICSSLRDLFNDIGFGNANQTILENEVIYTLHKADKINFICRLDNNNIEVKIPAITNEYMHITDIYKYLPNLNSRLQEVGQVDDIAVNCLLKDIKDESREVLVILEGGETQYNSVLHYLNQNIIEEIKQNCRDLITTDLLGHQEIVQTNEGKITLGTGVYKVKEGTYISIGDKGQCQVTVEASKIRRWTNSHNKVSIGAKIQYQDRIAYKIITHNDKENQNLCNLVHKLRLSLTRHSHLNRCITTDYILGLEKNIKDNPYTNPEDTNV</sequence>
<dbReference type="EMBL" id="WOFV02000059">
    <property type="protein sequence ID" value="NAS19172.1"/>
    <property type="molecule type" value="Genomic_DNA"/>
</dbReference>
<gene>
    <name evidence="2" type="ORF">GND98_015240</name>
</gene>
<protein>
    <recommendedName>
        <fullName evidence="1">Prokaryotic pPIWI-RE MID domain-containing protein</fullName>
    </recommendedName>
</protein>
<evidence type="ECO:0000313" key="3">
    <source>
        <dbReference type="Proteomes" id="UP000474042"/>
    </source>
</evidence>
<reference evidence="2 3" key="1">
    <citation type="submission" date="2020-01" db="EMBL/GenBank/DDBJ databases">
        <title>Genome sequence of a 1,3-propanediol producer, Clostridium butyricum S3.</title>
        <authorList>
            <person name="Zhou J."/>
        </authorList>
    </citation>
    <scope>NUCLEOTIDE SEQUENCE [LARGE SCALE GENOMIC DNA]</scope>
    <source>
        <strain evidence="2 3">S3</strain>
    </source>
</reference>
<organism evidence="2 3">
    <name type="scientific">Clostridium butyricum</name>
    <dbReference type="NCBI Taxonomy" id="1492"/>
    <lineage>
        <taxon>Bacteria</taxon>
        <taxon>Bacillati</taxon>
        <taxon>Bacillota</taxon>
        <taxon>Clostridia</taxon>
        <taxon>Eubacteriales</taxon>
        <taxon>Clostridiaceae</taxon>
        <taxon>Clostridium</taxon>
    </lineage>
</organism>
<dbReference type="InterPro" id="IPR040496">
    <property type="entry name" value="MID_pPIWI_RE"/>
</dbReference>
<evidence type="ECO:0000259" key="1">
    <source>
        <dbReference type="Pfam" id="PF18157"/>
    </source>
</evidence>
<feature type="domain" description="Prokaryotic pPIWI-RE MID" evidence="1">
    <location>
        <begin position="462"/>
        <end position="542"/>
    </location>
</feature>
<evidence type="ECO:0000313" key="2">
    <source>
        <dbReference type="EMBL" id="NAS19172.1"/>
    </source>
</evidence>
<dbReference type="Pfam" id="PF18157">
    <property type="entry name" value="MID_pPIWI_RE"/>
    <property type="match status" value="1"/>
</dbReference>
<name>A0A6L9ERN2_CLOBU</name>